<proteinExistence type="predicted"/>
<name>A0A840YPV2_9SPHN</name>
<dbReference type="EMBL" id="JACIJF010000004">
    <property type="protein sequence ID" value="MBB5710471.1"/>
    <property type="molecule type" value="Genomic_DNA"/>
</dbReference>
<protein>
    <submittedName>
        <fullName evidence="1">Uncharacterized protein</fullName>
    </submittedName>
</protein>
<sequence>MNDWGDTCAFALALPDVKMASWWDRAKKAQRVAGNMEERP</sequence>
<dbReference type="Proteomes" id="UP000527143">
    <property type="component" value="Unassembled WGS sequence"/>
</dbReference>
<gene>
    <name evidence="1" type="ORF">FHT02_001702</name>
</gene>
<organism evidence="1 2">
    <name type="scientific">Sphingomonas xinjiangensis</name>
    <dbReference type="NCBI Taxonomy" id="643568"/>
    <lineage>
        <taxon>Bacteria</taxon>
        <taxon>Pseudomonadati</taxon>
        <taxon>Pseudomonadota</taxon>
        <taxon>Alphaproteobacteria</taxon>
        <taxon>Sphingomonadales</taxon>
        <taxon>Sphingomonadaceae</taxon>
        <taxon>Sphingomonas</taxon>
    </lineage>
</organism>
<evidence type="ECO:0000313" key="2">
    <source>
        <dbReference type="Proteomes" id="UP000527143"/>
    </source>
</evidence>
<keyword evidence="2" id="KW-1185">Reference proteome</keyword>
<accession>A0A840YPV2</accession>
<dbReference type="AlphaFoldDB" id="A0A840YPV2"/>
<evidence type="ECO:0000313" key="1">
    <source>
        <dbReference type="EMBL" id="MBB5710471.1"/>
    </source>
</evidence>
<comment type="caution">
    <text evidence="1">The sequence shown here is derived from an EMBL/GenBank/DDBJ whole genome shotgun (WGS) entry which is preliminary data.</text>
</comment>
<reference evidence="1 2" key="1">
    <citation type="submission" date="2020-08" db="EMBL/GenBank/DDBJ databases">
        <title>Genomic Encyclopedia of Type Strains, Phase IV (KMG-IV): sequencing the most valuable type-strain genomes for metagenomic binning, comparative biology and taxonomic classification.</title>
        <authorList>
            <person name="Goeker M."/>
        </authorList>
    </citation>
    <scope>NUCLEOTIDE SEQUENCE [LARGE SCALE GENOMIC DNA]</scope>
    <source>
        <strain evidence="1 2">DSM 26736</strain>
    </source>
</reference>